<evidence type="ECO:0000256" key="2">
    <source>
        <dbReference type="ARBA" id="ARBA00022723"/>
    </source>
</evidence>
<keyword evidence="3" id="KW-0378">Hydrolase</keyword>
<dbReference type="InterPro" id="IPR051400">
    <property type="entry name" value="HAD-like_hydrolase"/>
</dbReference>
<dbReference type="PRINTS" id="PR00413">
    <property type="entry name" value="HADHALOGNASE"/>
</dbReference>
<proteinExistence type="predicted"/>
<dbReference type="NCBIfam" id="TIGR01549">
    <property type="entry name" value="HAD-SF-IA-v1"/>
    <property type="match status" value="1"/>
</dbReference>
<keyword evidence="2" id="KW-0479">Metal-binding</keyword>
<dbReference type="Gene3D" id="3.40.50.1000">
    <property type="entry name" value="HAD superfamily/HAD-like"/>
    <property type="match status" value="1"/>
</dbReference>
<reference evidence="6" key="1">
    <citation type="journal article" date="2019" name="Int. J. Syst. Evol. Microbiol.">
        <title>The Global Catalogue of Microorganisms (GCM) 10K type strain sequencing project: providing services to taxonomists for standard genome sequencing and annotation.</title>
        <authorList>
            <consortium name="The Broad Institute Genomics Platform"/>
            <consortium name="The Broad Institute Genome Sequencing Center for Infectious Disease"/>
            <person name="Wu L."/>
            <person name="Ma J."/>
        </authorList>
    </citation>
    <scope>NUCLEOTIDE SEQUENCE [LARGE SCALE GENOMIC DNA]</scope>
    <source>
        <strain evidence="6">CGMCC 1.12806</strain>
    </source>
</reference>
<dbReference type="EMBL" id="BMFZ01000004">
    <property type="protein sequence ID" value="GGA44585.1"/>
    <property type="molecule type" value="Genomic_DNA"/>
</dbReference>
<organism evidence="5 6">
    <name type="scientific">Hafnia psychrotolerans</name>
    <dbReference type="NCBI Taxonomy" id="1477018"/>
    <lineage>
        <taxon>Bacteria</taxon>
        <taxon>Pseudomonadati</taxon>
        <taxon>Pseudomonadota</taxon>
        <taxon>Gammaproteobacteria</taxon>
        <taxon>Enterobacterales</taxon>
        <taxon>Hafniaceae</taxon>
        <taxon>Hafnia</taxon>
    </lineage>
</organism>
<dbReference type="InterPro" id="IPR041492">
    <property type="entry name" value="HAD_2"/>
</dbReference>
<dbReference type="Pfam" id="PF13419">
    <property type="entry name" value="HAD_2"/>
    <property type="match status" value="1"/>
</dbReference>
<dbReference type="Proteomes" id="UP000627464">
    <property type="component" value="Unassembled WGS sequence"/>
</dbReference>
<dbReference type="SFLD" id="SFLDG01129">
    <property type="entry name" value="C1.5:_HAD__Beta-PGM__Phosphata"/>
    <property type="match status" value="1"/>
</dbReference>
<dbReference type="RefSeq" id="WP_188473041.1">
    <property type="nucleotide sequence ID" value="NZ_BMFZ01000004.1"/>
</dbReference>
<dbReference type="SFLD" id="SFLDS00003">
    <property type="entry name" value="Haloacid_Dehalogenase"/>
    <property type="match status" value="1"/>
</dbReference>
<protein>
    <recommendedName>
        <fullName evidence="7">HAD family hydrolase</fullName>
    </recommendedName>
</protein>
<evidence type="ECO:0008006" key="7">
    <source>
        <dbReference type="Google" id="ProtNLM"/>
    </source>
</evidence>
<dbReference type="Gene3D" id="1.10.150.240">
    <property type="entry name" value="Putative phosphatase, domain 2"/>
    <property type="match status" value="1"/>
</dbReference>
<dbReference type="InterPro" id="IPR023214">
    <property type="entry name" value="HAD_sf"/>
</dbReference>
<gene>
    <name evidence="5" type="ORF">GCM10011328_19600</name>
</gene>
<dbReference type="SUPFAM" id="SSF56784">
    <property type="entry name" value="HAD-like"/>
    <property type="match status" value="1"/>
</dbReference>
<evidence type="ECO:0000313" key="5">
    <source>
        <dbReference type="EMBL" id="GGA44585.1"/>
    </source>
</evidence>
<name>A0ABQ1GJ08_9GAMM</name>
<sequence>MEIEHKYPGIIFDLYSTLVFEDRNNAFYKKMLNNLNLNKEFMTVYKETGRDSMSGNVDGMVERISLACQRSYVDISHKKISDFVDKNIHLFNNSVHLYNDTITTLQTLRDYGYQLSMISNASSYTKPIIRKLKINKYLDEITLSCDVKTMKPDSSIYFKHCVKIKHSPSSCIYVGDGGDNELLGAKNLGMLTIIIDRELPHTKLAKESADFHLHNLSQLPEVVNQLNK</sequence>
<dbReference type="InterPro" id="IPR036412">
    <property type="entry name" value="HAD-like_sf"/>
</dbReference>
<dbReference type="PANTHER" id="PTHR46470">
    <property type="entry name" value="N-ACYLNEURAMINATE-9-PHOSPHATASE"/>
    <property type="match status" value="1"/>
</dbReference>
<dbReference type="InterPro" id="IPR023198">
    <property type="entry name" value="PGP-like_dom2"/>
</dbReference>
<evidence type="ECO:0000256" key="3">
    <source>
        <dbReference type="ARBA" id="ARBA00022801"/>
    </source>
</evidence>
<comment type="caution">
    <text evidence="5">The sequence shown here is derived from an EMBL/GenBank/DDBJ whole genome shotgun (WGS) entry which is preliminary data.</text>
</comment>
<keyword evidence="4" id="KW-0460">Magnesium</keyword>
<evidence type="ECO:0000313" key="6">
    <source>
        <dbReference type="Proteomes" id="UP000627464"/>
    </source>
</evidence>
<dbReference type="InterPro" id="IPR006439">
    <property type="entry name" value="HAD-SF_hydro_IA"/>
</dbReference>
<evidence type="ECO:0000256" key="4">
    <source>
        <dbReference type="ARBA" id="ARBA00022842"/>
    </source>
</evidence>
<comment type="cofactor">
    <cofactor evidence="1">
        <name>Mg(2+)</name>
        <dbReference type="ChEBI" id="CHEBI:18420"/>
    </cofactor>
</comment>
<keyword evidence="6" id="KW-1185">Reference proteome</keyword>
<evidence type="ECO:0000256" key="1">
    <source>
        <dbReference type="ARBA" id="ARBA00001946"/>
    </source>
</evidence>
<accession>A0ABQ1GJ08</accession>